<gene>
    <name evidence="20" type="primary">TNIP2</name>
</gene>
<dbReference type="GO" id="GO:0034134">
    <property type="term" value="P:toll-like receptor 2 signaling pathway"/>
    <property type="evidence" value="ECO:0007669"/>
    <property type="project" value="TreeGrafter"/>
</dbReference>
<evidence type="ECO:0000256" key="2">
    <source>
        <dbReference type="ARBA" id="ARBA00022490"/>
    </source>
</evidence>
<dbReference type="PANTHER" id="PTHR31882">
    <property type="entry name" value="TNFAIP3-INTERACTING PROTEIN COILED COIL FAMILY MEMBER"/>
    <property type="match status" value="1"/>
</dbReference>
<dbReference type="GO" id="GO:0006954">
    <property type="term" value="P:inflammatory response"/>
    <property type="evidence" value="ECO:0007669"/>
    <property type="project" value="UniProtKB-KW"/>
</dbReference>
<sequence>MEDAAAAQMRSCSTLNTFCHETQREIGHLRRQLLARDSAIADLKARLGKYERTVVHAAEGEEPVAVGPSRSLLESLCGEICKLKKKLKESEVKAQEQLEARRKETESLQSQMRDKEEELDRVVRQPDHEKDLEIKHLRSALAERDRVQATRAVLCNTLAEDADKLRVQLGATMRVCQELLDRLEKEKKKGGRSEEQQVKEARDPSETVWVNEAVLKLEEENKQLKSRVDYVEKLNSNWQKYDASREEYVRRLCQKLKESSGVGGVQSKTGLLQQEIVRLNCLLEDRIRECERLAREREDRSKEDQEHIQMLKQQVLAYIEDFKSERADRERAQSKILDLQEEVARLQLQIRKQSPKEASKTCQLHPFRKKSSKPRTEVVNEALLASSADQASSRRVVGMLSASGSTRTECRGTGEIQCPSCFIMYDDAHTTEYMKHLEECGRL</sequence>
<dbReference type="Proteomes" id="UP000694580">
    <property type="component" value="Chromosome 4"/>
</dbReference>
<evidence type="ECO:0000256" key="5">
    <source>
        <dbReference type="ARBA" id="ARBA00022723"/>
    </source>
</evidence>
<dbReference type="AlphaFoldDB" id="A0AAY4C4Z1"/>
<evidence type="ECO:0000256" key="6">
    <source>
        <dbReference type="ARBA" id="ARBA00022771"/>
    </source>
</evidence>
<reference evidence="20" key="2">
    <citation type="submission" date="2025-08" db="UniProtKB">
        <authorList>
            <consortium name="Ensembl"/>
        </authorList>
    </citation>
    <scope>IDENTIFICATION</scope>
</reference>
<evidence type="ECO:0000313" key="20">
    <source>
        <dbReference type="Ensembl" id="ENSDCDP00010027621.1"/>
    </source>
</evidence>
<keyword evidence="4" id="KW-0053">Apoptosis</keyword>
<proteinExistence type="predicted"/>
<evidence type="ECO:0000313" key="21">
    <source>
        <dbReference type="Proteomes" id="UP000694580"/>
    </source>
</evidence>
<dbReference type="PANTHER" id="PTHR31882:SF6">
    <property type="entry name" value="TNFAIP3-INTERACTING PROTEIN 2"/>
    <property type="match status" value="1"/>
</dbReference>
<organism evidence="20 21">
    <name type="scientific">Denticeps clupeoides</name>
    <name type="common">denticle herring</name>
    <dbReference type="NCBI Taxonomy" id="299321"/>
    <lineage>
        <taxon>Eukaryota</taxon>
        <taxon>Metazoa</taxon>
        <taxon>Chordata</taxon>
        <taxon>Craniata</taxon>
        <taxon>Vertebrata</taxon>
        <taxon>Euteleostomi</taxon>
        <taxon>Actinopterygii</taxon>
        <taxon>Neopterygii</taxon>
        <taxon>Teleostei</taxon>
        <taxon>Clupei</taxon>
        <taxon>Clupeiformes</taxon>
        <taxon>Denticipitoidei</taxon>
        <taxon>Denticipitidae</taxon>
        <taxon>Denticeps</taxon>
    </lineage>
</organism>
<dbReference type="GO" id="GO:0034138">
    <property type="term" value="P:toll-like receptor 3 signaling pathway"/>
    <property type="evidence" value="ECO:0007669"/>
    <property type="project" value="TreeGrafter"/>
</dbReference>
<dbReference type="InterPro" id="IPR022008">
    <property type="entry name" value="EABR"/>
</dbReference>
<keyword evidence="9" id="KW-0805">Transcription regulation</keyword>
<keyword evidence="3" id="KW-0597">Phosphoprotein</keyword>
<keyword evidence="11" id="KW-0804">Transcription</keyword>
<evidence type="ECO:0000256" key="4">
    <source>
        <dbReference type="ARBA" id="ARBA00022703"/>
    </source>
</evidence>
<dbReference type="GO" id="GO:0071222">
    <property type="term" value="P:cellular response to lipopolysaccharide"/>
    <property type="evidence" value="ECO:0007669"/>
    <property type="project" value="TreeGrafter"/>
</dbReference>
<protein>
    <recommendedName>
        <fullName evidence="15">TNFAIP3-interacting protein 2</fullName>
    </recommendedName>
    <alternativeName>
        <fullName evidence="16">A20-binding inhibitor of NF-kappa-B activation 2</fullName>
    </alternativeName>
</protein>
<evidence type="ECO:0000256" key="13">
    <source>
        <dbReference type="ARBA" id="ARBA00055998"/>
    </source>
</evidence>
<accession>A0AAY4C4Z1</accession>
<dbReference type="GO" id="GO:0008270">
    <property type="term" value="F:zinc ion binding"/>
    <property type="evidence" value="ECO:0007669"/>
    <property type="project" value="UniProtKB-KW"/>
</dbReference>
<comment type="subcellular location">
    <subcellularLocation>
        <location evidence="1">Cytoplasm</location>
    </subcellularLocation>
</comment>
<dbReference type="Pfam" id="PF12180">
    <property type="entry name" value="EABR"/>
    <property type="match status" value="1"/>
</dbReference>
<evidence type="ECO:0000259" key="19">
    <source>
        <dbReference type="Pfam" id="PF12180"/>
    </source>
</evidence>
<dbReference type="RefSeq" id="XP_028833080.1">
    <property type="nucleotide sequence ID" value="XM_028977247.1"/>
</dbReference>
<evidence type="ECO:0000256" key="1">
    <source>
        <dbReference type="ARBA" id="ARBA00004496"/>
    </source>
</evidence>
<evidence type="ECO:0000256" key="10">
    <source>
        <dbReference type="ARBA" id="ARBA00023054"/>
    </source>
</evidence>
<keyword evidence="5" id="KW-0479">Metal-binding</keyword>
<dbReference type="GO" id="GO:0006357">
    <property type="term" value="P:regulation of transcription by RNA polymerase II"/>
    <property type="evidence" value="ECO:0007669"/>
    <property type="project" value="TreeGrafter"/>
</dbReference>
<comment type="subunit">
    <text evidence="14">Interacts with STK11/LKB1, TNFAIP3, IKBKG, NFKB1, MAP3K8, TEK, RIPK1, CHUK, IKBKB and SMARCD1. Interacts with polyubiquitin.</text>
</comment>
<keyword evidence="8" id="KW-0832">Ubl conjugation</keyword>
<comment type="function">
    <text evidence="13">Inhibits NF-kappa-B activation by blocking the interaction of RIPK1 with its downstream effector NEMO/IKBKG. Forms a ternary complex with NFKB1 and MAP3K8 but appears to function upstream of MAP3K8 in the TLR4 signaling pathway that regulates MAP3K8 activation. Involved in activation of the MEK/ERK signaling pathway during innate immune response; this function seems to be stimulus- and cell type specific. Required for stability of MAP3K8. Involved in regulation of apoptosis in endothelial cells; promotes TEK agonist-stimulated endothelial survival. May act as transcriptional coactivator when translocated to the nucleus. Enhances CHUK-mediated NF-kappa-B activation involving NF-kappa-B p50-p65 and p50-c-Rel complexes.</text>
</comment>
<evidence type="ECO:0000256" key="16">
    <source>
        <dbReference type="ARBA" id="ARBA00079469"/>
    </source>
</evidence>
<keyword evidence="21" id="KW-1185">Reference proteome</keyword>
<evidence type="ECO:0000256" key="14">
    <source>
        <dbReference type="ARBA" id="ARBA00063508"/>
    </source>
</evidence>
<keyword evidence="2" id="KW-0963">Cytoplasm</keyword>
<reference evidence="20 21" key="1">
    <citation type="submission" date="2020-06" db="EMBL/GenBank/DDBJ databases">
        <authorList>
            <consortium name="Wellcome Sanger Institute Data Sharing"/>
        </authorList>
    </citation>
    <scope>NUCLEOTIDE SEQUENCE [LARGE SCALE GENOMIC DNA]</scope>
</reference>
<feature type="domain" description="TSG101 and ALIX binding" evidence="19">
    <location>
        <begin position="225"/>
        <end position="258"/>
    </location>
</feature>
<evidence type="ECO:0000256" key="7">
    <source>
        <dbReference type="ARBA" id="ARBA00022833"/>
    </source>
</evidence>
<dbReference type="GO" id="GO:0006915">
    <property type="term" value="P:apoptotic process"/>
    <property type="evidence" value="ECO:0007669"/>
    <property type="project" value="UniProtKB-KW"/>
</dbReference>
<dbReference type="FunFam" id="1.20.5.990:FF:000005">
    <property type="entry name" value="TNFAIP3 interacting protein 2"/>
    <property type="match status" value="1"/>
</dbReference>
<evidence type="ECO:0000256" key="17">
    <source>
        <dbReference type="SAM" id="Coils"/>
    </source>
</evidence>
<evidence type="ECO:0000256" key="15">
    <source>
        <dbReference type="ARBA" id="ARBA00073020"/>
    </source>
</evidence>
<dbReference type="GO" id="GO:0043123">
    <property type="term" value="P:positive regulation of canonical NF-kappaB signal transduction"/>
    <property type="evidence" value="ECO:0007669"/>
    <property type="project" value="TreeGrafter"/>
</dbReference>
<evidence type="ECO:0000256" key="12">
    <source>
        <dbReference type="ARBA" id="ARBA00023198"/>
    </source>
</evidence>
<feature type="region of interest" description="Disordered" evidence="18">
    <location>
        <begin position="102"/>
        <end position="123"/>
    </location>
</feature>
<reference evidence="20" key="3">
    <citation type="submission" date="2025-09" db="UniProtKB">
        <authorList>
            <consortium name="Ensembl"/>
        </authorList>
    </citation>
    <scope>IDENTIFICATION</scope>
</reference>
<dbReference type="GeneID" id="114788564"/>
<dbReference type="GeneTree" id="ENSGT00510000046908"/>
<name>A0AAY4C4Z1_9TELE</name>
<evidence type="ECO:0000256" key="11">
    <source>
        <dbReference type="ARBA" id="ARBA00023163"/>
    </source>
</evidence>
<keyword evidence="7" id="KW-0862">Zinc</keyword>
<evidence type="ECO:0000256" key="3">
    <source>
        <dbReference type="ARBA" id="ARBA00022553"/>
    </source>
</evidence>
<keyword evidence="12" id="KW-0395">Inflammatory response</keyword>
<evidence type="ECO:0000256" key="18">
    <source>
        <dbReference type="SAM" id="MobiDB-lite"/>
    </source>
</evidence>
<feature type="coiled-coil region" evidence="17">
    <location>
        <begin position="322"/>
        <end position="349"/>
    </location>
</feature>
<dbReference type="Gene3D" id="1.20.5.990">
    <property type="entry name" value="Nemo cc2-lz domain - 1d5 darpin complex"/>
    <property type="match status" value="1"/>
</dbReference>
<evidence type="ECO:0000256" key="8">
    <source>
        <dbReference type="ARBA" id="ARBA00022843"/>
    </source>
</evidence>
<evidence type="ECO:0000256" key="9">
    <source>
        <dbReference type="ARBA" id="ARBA00023015"/>
    </source>
</evidence>
<dbReference type="Ensembl" id="ENSDCDT00010034115.1">
    <property type="protein sequence ID" value="ENSDCDP00010027621.1"/>
    <property type="gene ID" value="ENSDCDG00010017434.1"/>
</dbReference>
<dbReference type="GO" id="GO:0005737">
    <property type="term" value="C:cytoplasm"/>
    <property type="evidence" value="ECO:0007669"/>
    <property type="project" value="UniProtKB-SubCell"/>
</dbReference>
<keyword evidence="10 17" id="KW-0175">Coiled coil</keyword>
<keyword evidence="6" id="KW-0863">Zinc-finger</keyword>